<evidence type="ECO:0008006" key="2">
    <source>
        <dbReference type="Google" id="ProtNLM"/>
    </source>
</evidence>
<dbReference type="PANTHER" id="PTHR32385:SF15">
    <property type="entry name" value="INOSITOL PHOSPHOCERAMIDE MANNOSYLTRANSFERASE 1"/>
    <property type="match status" value="1"/>
</dbReference>
<accession>A0A0F9KR06</accession>
<dbReference type="Gene3D" id="3.90.550.20">
    <property type="match status" value="1"/>
</dbReference>
<proteinExistence type="predicted"/>
<dbReference type="AlphaFoldDB" id="A0A0F9KR06"/>
<name>A0A0F9KR06_9ZZZZ</name>
<dbReference type="PANTHER" id="PTHR32385">
    <property type="entry name" value="MANNOSYL PHOSPHORYLINOSITOL CERAMIDE SYNTHASE"/>
    <property type="match status" value="1"/>
</dbReference>
<comment type="caution">
    <text evidence="1">The sequence shown here is derived from an EMBL/GenBank/DDBJ whole genome shotgun (WGS) entry which is preliminary data.</text>
</comment>
<dbReference type="GO" id="GO:0000030">
    <property type="term" value="F:mannosyltransferase activity"/>
    <property type="evidence" value="ECO:0007669"/>
    <property type="project" value="TreeGrafter"/>
</dbReference>
<dbReference type="EMBL" id="LAZR01007531">
    <property type="protein sequence ID" value="KKM84659.1"/>
    <property type="molecule type" value="Genomic_DNA"/>
</dbReference>
<dbReference type="GO" id="GO:0016020">
    <property type="term" value="C:membrane"/>
    <property type="evidence" value="ECO:0007669"/>
    <property type="project" value="GOC"/>
</dbReference>
<evidence type="ECO:0000313" key="1">
    <source>
        <dbReference type="EMBL" id="KKM84659.1"/>
    </source>
</evidence>
<dbReference type="InterPro" id="IPR029044">
    <property type="entry name" value="Nucleotide-diphossugar_trans"/>
</dbReference>
<dbReference type="GO" id="GO:0051999">
    <property type="term" value="P:mannosyl-inositol phosphorylceramide biosynthetic process"/>
    <property type="evidence" value="ECO:0007669"/>
    <property type="project" value="TreeGrafter"/>
</dbReference>
<dbReference type="Pfam" id="PF05704">
    <property type="entry name" value="Caps_synth"/>
    <property type="match status" value="1"/>
</dbReference>
<dbReference type="SUPFAM" id="SSF53448">
    <property type="entry name" value="Nucleotide-diphospho-sugar transferases"/>
    <property type="match status" value="1"/>
</dbReference>
<gene>
    <name evidence="1" type="ORF">LCGC14_1296960</name>
</gene>
<sequence>MSSKPYIWIYWDNYPGKSTPPYIELCWESIRLHCNRDFNVVMVNSANVRKYLPNIRDDFFDMVQINNKSNYLRYKLLCEYGGIWLDSDLIILKSLFPLLNLLTDDIDLVATASPEYKYGEPECGIIVSKPKGAVISRAIQIFESKMDAKPKGHIFQWGTMGPAILRAAVVEQKYHHLDHRLIMPIGWQHANKFDRIDVIEKYVTKKTLGVMLYHEMFRRANSQIISMSRKALMDSKWLVGRIFREALS</sequence>
<organism evidence="1">
    <name type="scientific">marine sediment metagenome</name>
    <dbReference type="NCBI Taxonomy" id="412755"/>
    <lineage>
        <taxon>unclassified sequences</taxon>
        <taxon>metagenomes</taxon>
        <taxon>ecological metagenomes</taxon>
    </lineage>
</organism>
<reference evidence="1" key="1">
    <citation type="journal article" date="2015" name="Nature">
        <title>Complex archaea that bridge the gap between prokaryotes and eukaryotes.</title>
        <authorList>
            <person name="Spang A."/>
            <person name="Saw J.H."/>
            <person name="Jorgensen S.L."/>
            <person name="Zaremba-Niedzwiedzka K."/>
            <person name="Martijn J."/>
            <person name="Lind A.E."/>
            <person name="van Eijk R."/>
            <person name="Schleper C."/>
            <person name="Guy L."/>
            <person name="Ettema T.J."/>
        </authorList>
    </citation>
    <scope>NUCLEOTIDE SEQUENCE</scope>
</reference>
<protein>
    <recommendedName>
        <fullName evidence="2">Alpha 1,4-glycosyltransferase domain-containing protein</fullName>
    </recommendedName>
</protein>
<dbReference type="InterPro" id="IPR008441">
    <property type="entry name" value="AfumC-like_glycosyl_Trfase"/>
</dbReference>
<dbReference type="InterPro" id="IPR051706">
    <property type="entry name" value="Glycosyltransferase_domain"/>
</dbReference>